<keyword evidence="3" id="KW-0175">Coiled coil</keyword>
<proteinExistence type="predicted"/>
<dbReference type="CDD" id="cd02440">
    <property type="entry name" value="AdoMet_MTases"/>
    <property type="match status" value="1"/>
</dbReference>
<keyword evidence="6" id="KW-1185">Reference proteome</keyword>
<feature type="region of interest" description="Disordered" evidence="4">
    <location>
        <begin position="356"/>
        <end position="385"/>
    </location>
</feature>
<dbReference type="OrthoDB" id="271595at2759"/>
<feature type="region of interest" description="Disordered" evidence="4">
    <location>
        <begin position="1138"/>
        <end position="1162"/>
    </location>
</feature>
<evidence type="ECO:0000313" key="6">
    <source>
        <dbReference type="Proteomes" id="UP000192223"/>
    </source>
</evidence>
<dbReference type="InterPro" id="IPR013216">
    <property type="entry name" value="Methyltransf_11"/>
</dbReference>
<sequence length="1279" mass="143460">MPSNDQVARSVALEQAYVYDVYEQFLEKPNSGPWPRVQQFIEELEPGSLVCDVGCGSGKYLSLNSSIFNMGGERSRRLGDIARDKDNEVMILDNLALPFRDESLDAVLSIAVVHHFTTTERRIRALRELARVMRIGGRIIISVWAMEQSHRKFESQDVLVPWHRPQHLSTPSLELTSTTNTSEDDFLPPYHAYTQSDSDSNKSERAKLILNKKRSKSRHKGRSIDPGRSSSPSSSSLSSPNETCYSFVRRAIQKLAGARRSVQRPWFLDSWTACTKEPSPSRYDATKCDCCDCEDVQNLPIELRRIDDEDIITARRQTFPSSQLISELSANFKSRSLTDMKTVENNNIVRSKSIVPSGSQTLQQEESACRDSKEENKSQSKVSLMKPRLVKQKKSICDEDAEEALDEPTDMKNMVRNMPDFKILHYNSHCRGVFKQRSLNEEIMSAERIKEKENVKRNIQKQTSLNEELIFQRHRKLDSLKDSLFSVSTSKRLQLIKTGFTNKFKTSTGIEKVTSSSFKNGFVKIFQNWKSTELVSPTIPENETVTTPTLTTSNNIDDKKDSSVTTTSERRHSKEDNSDSSKDSSLQSDTSVDSEDSFASVIFIPKTDPTSPTPLSPGPVSPRLNTSVPNSPRIKQSSCPTSPRIKQMPLTVYPLTKQLSSPKSGFGSSKSDSDSSNGTTTNLLSRDQLKADIQTKETKEIVVASKKTPLSQKYSVPPIPKFKKTSLNTKTSPEKPPTNNQIQVPSNNRDERLKSIRELLKQKPGFGVRSSRSNYPIVRHSSVTNGNFRSLARPLPKLLSLELFNPETDDKDSDSSAVSSPDSIESVVENKNKSPTVGTRFPFSPTKIINKPVIKPKETKDNAKTTDTASSMGLIEAAANVANSLDNAVNKVIKSSPRSRRRQIRSGDILSVIQGNFEMRRTVQQIEDRSAGKLDPIWAEDCRRHLTDFADKLSEKLLQEIHQYQHISDEKQLLLGFPSNENLHDPYINRLSEELDDLSKLSAEIQKQNEYLAKLTASDSLYSSQCVKCKFGKCSCDNGDTDHGENVDVPKTNVNADIIRNSVKNPIVSTKQSKSENVSEDPVKNTDKVVDETDGANTKTLTKNYLKKGASIESYESEKESSSNSITSSVTTSVHFELGESGDSSDRGSKETNSSTSRYSDEGSTLSLVSCHDWKTYNKNSNSNSDSCDKQFFSSDKIEQVHEKKNISKDQSMSNTSQESLPSDNIGGAITFHRYYHVFKEGELDQLIERHVQNLHIISSYYDHASWCIVAEKVQVWTI</sequence>
<dbReference type="GO" id="GO:0106335">
    <property type="term" value="F:tRNA (5-carboxymethyluridine(34)-5-O)-methyltransferase activity"/>
    <property type="evidence" value="ECO:0007669"/>
    <property type="project" value="TreeGrafter"/>
</dbReference>
<feature type="compositionally biased region" description="Polar residues" evidence="4">
    <location>
        <begin position="356"/>
        <end position="366"/>
    </location>
</feature>
<feature type="compositionally biased region" description="Polar residues" evidence="4">
    <location>
        <begin position="1209"/>
        <end position="1222"/>
    </location>
</feature>
<feature type="compositionally biased region" description="Low complexity" evidence="4">
    <location>
        <begin position="815"/>
        <end position="826"/>
    </location>
</feature>
<feature type="region of interest" description="Disordered" evidence="4">
    <location>
        <begin position="540"/>
        <end position="691"/>
    </location>
</feature>
<dbReference type="GO" id="GO:0005737">
    <property type="term" value="C:cytoplasm"/>
    <property type="evidence" value="ECO:0007669"/>
    <property type="project" value="TreeGrafter"/>
</dbReference>
<feature type="compositionally biased region" description="Basic and acidic residues" evidence="4">
    <location>
        <begin position="1081"/>
        <end position="1091"/>
    </location>
</feature>
<feature type="compositionally biased region" description="Pro residues" evidence="4">
    <location>
        <begin position="611"/>
        <end position="620"/>
    </location>
</feature>
<evidence type="ECO:0000313" key="7">
    <source>
        <dbReference type="RefSeq" id="XP_018333066.1"/>
    </source>
</evidence>
<feature type="compositionally biased region" description="Basic residues" evidence="4">
    <location>
        <begin position="210"/>
        <end position="221"/>
    </location>
</feature>
<protein>
    <submittedName>
        <fullName evidence="7">Uncharacterized protein LOC108742374</fullName>
    </submittedName>
</protein>
<feature type="compositionally biased region" description="Low complexity" evidence="4">
    <location>
        <begin position="229"/>
        <end position="240"/>
    </location>
</feature>
<feature type="domain" description="Methyltransferase type 11" evidence="5">
    <location>
        <begin position="52"/>
        <end position="141"/>
    </location>
</feature>
<organism evidence="6 7">
    <name type="scientific">Agrilus planipennis</name>
    <name type="common">Emerald ash borer</name>
    <name type="synonym">Agrilus marcopoli</name>
    <dbReference type="NCBI Taxonomy" id="224129"/>
    <lineage>
        <taxon>Eukaryota</taxon>
        <taxon>Metazoa</taxon>
        <taxon>Ecdysozoa</taxon>
        <taxon>Arthropoda</taxon>
        <taxon>Hexapoda</taxon>
        <taxon>Insecta</taxon>
        <taxon>Pterygota</taxon>
        <taxon>Neoptera</taxon>
        <taxon>Endopterygota</taxon>
        <taxon>Coleoptera</taxon>
        <taxon>Polyphaga</taxon>
        <taxon>Elateriformia</taxon>
        <taxon>Buprestoidea</taxon>
        <taxon>Buprestidae</taxon>
        <taxon>Agrilinae</taxon>
        <taxon>Agrilus</taxon>
    </lineage>
</organism>
<feature type="compositionally biased region" description="Basic and acidic residues" evidence="4">
    <location>
        <begin position="367"/>
        <end position="378"/>
    </location>
</feature>
<feature type="coiled-coil region" evidence="3">
    <location>
        <begin position="988"/>
        <end position="1018"/>
    </location>
</feature>
<evidence type="ECO:0000256" key="2">
    <source>
        <dbReference type="ARBA" id="ARBA00022679"/>
    </source>
</evidence>
<evidence type="ECO:0000256" key="4">
    <source>
        <dbReference type="SAM" id="MobiDB-lite"/>
    </source>
</evidence>
<dbReference type="InterPro" id="IPR029063">
    <property type="entry name" value="SAM-dependent_MTases_sf"/>
</dbReference>
<feature type="compositionally biased region" description="Low complexity" evidence="4">
    <location>
        <begin position="170"/>
        <end position="181"/>
    </location>
</feature>
<gene>
    <name evidence="7" type="primary">LOC108742374</name>
</gene>
<feature type="compositionally biased region" description="Basic and acidic residues" evidence="4">
    <location>
        <begin position="556"/>
        <end position="582"/>
    </location>
</feature>
<evidence type="ECO:0000256" key="1">
    <source>
        <dbReference type="ARBA" id="ARBA00022603"/>
    </source>
</evidence>
<dbReference type="PANTHER" id="PTHR13069:SF37">
    <property type="entry name" value="FIRE DANCER"/>
    <property type="match status" value="1"/>
</dbReference>
<dbReference type="GO" id="GO:0008757">
    <property type="term" value="F:S-adenosylmethionine-dependent methyltransferase activity"/>
    <property type="evidence" value="ECO:0007669"/>
    <property type="project" value="InterPro"/>
</dbReference>
<dbReference type="Gene3D" id="3.40.50.150">
    <property type="entry name" value="Vaccinia Virus protein VP39"/>
    <property type="match status" value="2"/>
</dbReference>
<reference evidence="7" key="1">
    <citation type="submission" date="2025-08" db="UniProtKB">
        <authorList>
            <consortium name="RefSeq"/>
        </authorList>
    </citation>
    <scope>IDENTIFICATION</scope>
    <source>
        <tissue evidence="7">Entire body</tissue>
    </source>
</reference>
<keyword evidence="1" id="KW-0489">Methyltransferase</keyword>
<keyword evidence="2" id="KW-0808">Transferase</keyword>
<dbReference type="GO" id="GO:0002098">
    <property type="term" value="P:tRNA wobble uridine modification"/>
    <property type="evidence" value="ECO:0007669"/>
    <property type="project" value="TreeGrafter"/>
</dbReference>
<dbReference type="InParanoid" id="A0A1W4XAB2"/>
<dbReference type="RefSeq" id="XP_018333066.1">
    <property type="nucleotide sequence ID" value="XM_018477564.1"/>
</dbReference>
<feature type="region of interest" description="Disordered" evidence="4">
    <location>
        <begin position="170"/>
        <end position="240"/>
    </location>
</feature>
<evidence type="ECO:0000259" key="5">
    <source>
        <dbReference type="Pfam" id="PF08241"/>
    </source>
</evidence>
<dbReference type="GeneID" id="108742374"/>
<dbReference type="Proteomes" id="UP000192223">
    <property type="component" value="Unplaced"/>
</dbReference>
<dbReference type="Pfam" id="PF08241">
    <property type="entry name" value="Methyltransf_11"/>
    <property type="match status" value="1"/>
</dbReference>
<feature type="region of interest" description="Disordered" evidence="4">
    <location>
        <begin position="806"/>
        <end position="842"/>
    </location>
</feature>
<dbReference type="InterPro" id="IPR051422">
    <property type="entry name" value="AlkB_tRNA_MeTrf/Diox"/>
</dbReference>
<feature type="compositionally biased region" description="Polar residues" evidence="4">
    <location>
        <begin position="725"/>
        <end position="747"/>
    </location>
</feature>
<feature type="region of interest" description="Disordered" evidence="4">
    <location>
        <begin position="710"/>
        <end position="749"/>
    </location>
</feature>
<dbReference type="GO" id="GO:0000049">
    <property type="term" value="F:tRNA binding"/>
    <property type="evidence" value="ECO:0007669"/>
    <property type="project" value="TreeGrafter"/>
</dbReference>
<dbReference type="FunFam" id="3.40.50.150:FF:000195">
    <property type="entry name" value="Methyltransferase domain containing protein"/>
    <property type="match status" value="1"/>
</dbReference>
<dbReference type="PANTHER" id="PTHR13069">
    <property type="entry name" value="ALKYLATED DNA REPAIR PROTEIN ALKB HOMOLOG 8"/>
    <property type="match status" value="1"/>
</dbReference>
<feature type="compositionally biased region" description="Low complexity" evidence="4">
    <location>
        <begin position="659"/>
        <end position="685"/>
    </location>
</feature>
<dbReference type="STRING" id="224129.A0A1W4XAB2"/>
<accession>A0A1W4XAB2</accession>
<feature type="compositionally biased region" description="Polar residues" evidence="4">
    <location>
        <begin position="1151"/>
        <end position="1162"/>
    </location>
</feature>
<dbReference type="FunCoup" id="A0A1W4XAB2">
    <property type="interactions" value="41"/>
</dbReference>
<feature type="compositionally biased region" description="Polar residues" evidence="4">
    <location>
        <begin position="1066"/>
        <end position="1076"/>
    </location>
</feature>
<dbReference type="SUPFAM" id="SSF53335">
    <property type="entry name" value="S-adenosyl-L-methionine-dependent methyltransferases"/>
    <property type="match status" value="1"/>
</dbReference>
<dbReference type="KEGG" id="apln:108742374"/>
<feature type="region of interest" description="Disordered" evidence="4">
    <location>
        <begin position="1203"/>
        <end position="1222"/>
    </location>
</feature>
<dbReference type="AlphaFoldDB" id="A0A1W4XAB2"/>
<feature type="region of interest" description="Disordered" evidence="4">
    <location>
        <begin position="1066"/>
        <end position="1095"/>
    </location>
</feature>
<dbReference type="GO" id="GO:0005634">
    <property type="term" value="C:nucleus"/>
    <property type="evidence" value="ECO:0007669"/>
    <property type="project" value="TreeGrafter"/>
</dbReference>
<evidence type="ECO:0000256" key="3">
    <source>
        <dbReference type="SAM" id="Coils"/>
    </source>
</evidence>
<name>A0A1W4XAB2_AGRPL</name>
<feature type="compositionally biased region" description="Polar residues" evidence="4">
    <location>
        <begin position="623"/>
        <end position="641"/>
    </location>
</feature>
<dbReference type="GO" id="GO:0030488">
    <property type="term" value="P:tRNA methylation"/>
    <property type="evidence" value="ECO:0007669"/>
    <property type="project" value="TreeGrafter"/>
</dbReference>